<keyword evidence="1 6" id="KW-0963">Cytoplasm</keyword>
<comment type="similarity">
    <text evidence="6">Belongs to the methyltransferase superfamily. RNA methyltransferase RsmG family.</text>
</comment>
<dbReference type="InterPro" id="IPR029063">
    <property type="entry name" value="SAM-dependent_MTases_sf"/>
</dbReference>
<feature type="binding site" evidence="6">
    <location>
        <position position="82"/>
    </location>
    <ligand>
        <name>S-adenosyl-L-methionine</name>
        <dbReference type="ChEBI" id="CHEBI:59789"/>
    </ligand>
</feature>
<dbReference type="PANTHER" id="PTHR31760">
    <property type="entry name" value="S-ADENOSYL-L-METHIONINE-DEPENDENT METHYLTRANSFERASES SUPERFAMILY PROTEIN"/>
    <property type="match status" value="1"/>
</dbReference>
<feature type="binding site" evidence="6">
    <location>
        <position position="147"/>
    </location>
    <ligand>
        <name>S-adenosyl-L-methionine</name>
        <dbReference type="ChEBI" id="CHEBI:59789"/>
    </ligand>
</feature>
<dbReference type="PANTHER" id="PTHR31760:SF0">
    <property type="entry name" value="S-ADENOSYL-L-METHIONINE-DEPENDENT METHYLTRANSFERASES SUPERFAMILY PROTEIN"/>
    <property type="match status" value="1"/>
</dbReference>
<keyword evidence="8" id="KW-1185">Reference proteome</keyword>
<dbReference type="EC" id="2.1.1.-" evidence="6"/>
<comment type="subcellular location">
    <subcellularLocation>
        <location evidence="6">Cytoplasm</location>
    </subcellularLocation>
</comment>
<evidence type="ECO:0000256" key="3">
    <source>
        <dbReference type="ARBA" id="ARBA00022603"/>
    </source>
</evidence>
<name>A0ABV6GI40_9BACI</name>
<reference evidence="7 8" key="1">
    <citation type="submission" date="2024-09" db="EMBL/GenBank/DDBJ databases">
        <authorList>
            <person name="Sun Q."/>
            <person name="Mori K."/>
        </authorList>
    </citation>
    <scope>NUCLEOTIDE SEQUENCE [LARGE SCALE GENOMIC DNA]</scope>
    <source>
        <strain evidence="7 8">CCM 7228</strain>
    </source>
</reference>
<evidence type="ECO:0000313" key="8">
    <source>
        <dbReference type="Proteomes" id="UP001589854"/>
    </source>
</evidence>
<dbReference type="PIRSF" id="PIRSF003078">
    <property type="entry name" value="GidB"/>
    <property type="match status" value="1"/>
</dbReference>
<comment type="function">
    <text evidence="6">Specifically methylates the N7 position of guanine in position 535 of 16S rRNA.</text>
</comment>
<dbReference type="SUPFAM" id="SSF53335">
    <property type="entry name" value="S-adenosyl-L-methionine-dependent methyltransferases"/>
    <property type="match status" value="1"/>
</dbReference>
<dbReference type="Gene3D" id="3.40.50.150">
    <property type="entry name" value="Vaccinia Virus protein VP39"/>
    <property type="match status" value="1"/>
</dbReference>
<accession>A0ABV6GI40</accession>
<dbReference type="EMBL" id="JBHLVO010000016">
    <property type="protein sequence ID" value="MFC0273066.1"/>
    <property type="molecule type" value="Genomic_DNA"/>
</dbReference>
<evidence type="ECO:0000313" key="7">
    <source>
        <dbReference type="EMBL" id="MFC0273066.1"/>
    </source>
</evidence>
<keyword evidence="5 6" id="KW-0949">S-adenosyl-L-methionine</keyword>
<keyword evidence="4 6" id="KW-0808">Transferase</keyword>
<evidence type="ECO:0000256" key="2">
    <source>
        <dbReference type="ARBA" id="ARBA00022552"/>
    </source>
</evidence>
<dbReference type="InterPro" id="IPR003682">
    <property type="entry name" value="rRNA_ssu_MeTfrase_G"/>
</dbReference>
<comment type="caution">
    <text evidence="6">Lacks conserved residue(s) required for the propagation of feature annotation.</text>
</comment>
<evidence type="ECO:0000256" key="6">
    <source>
        <dbReference type="HAMAP-Rule" id="MF_00074"/>
    </source>
</evidence>
<protein>
    <recommendedName>
        <fullName evidence="6">Ribosomal RNA small subunit methyltransferase G</fullName>
        <ecNumber evidence="6">2.1.1.-</ecNumber>
    </recommendedName>
    <alternativeName>
        <fullName evidence="6">16S rRNA 7-methylguanosine methyltransferase</fullName>
        <shortName evidence="6">16S rRNA m7G methyltransferase</shortName>
    </alternativeName>
</protein>
<dbReference type="HAMAP" id="MF_00074">
    <property type="entry name" value="16SrRNA_methyltr_G"/>
    <property type="match status" value="1"/>
</dbReference>
<evidence type="ECO:0000256" key="5">
    <source>
        <dbReference type="ARBA" id="ARBA00022691"/>
    </source>
</evidence>
<dbReference type="Proteomes" id="UP001589854">
    <property type="component" value="Unassembled WGS sequence"/>
</dbReference>
<organism evidence="7 8">
    <name type="scientific">Metabacillus herbersteinensis</name>
    <dbReference type="NCBI Taxonomy" id="283816"/>
    <lineage>
        <taxon>Bacteria</taxon>
        <taxon>Bacillati</taxon>
        <taxon>Bacillota</taxon>
        <taxon>Bacilli</taxon>
        <taxon>Bacillales</taxon>
        <taxon>Bacillaceae</taxon>
        <taxon>Metabacillus</taxon>
    </lineage>
</organism>
<sequence>MDTELFQSSLEEKGIILSPTQMDQFDTYFRLLVEWNGKMNLTSITEKKEVYLKHFYDSISAVFYFDFTKPLSLCDVGAGAGFPSLPIKICFPHLEISIVDSLQKRITFLSHLSGQLGLQNVSLFHDRAETFAINKEHRESYDVVTARAVARLSVLCELCIPLVKQKGHFIAMKAASASEEITGAEKAVNTLGGALKEVHSFELPIEKSERSIIIIDKVKATPNKYPRKPGTPNKMPIE</sequence>
<feature type="binding site" evidence="6">
    <location>
        <begin position="128"/>
        <end position="129"/>
    </location>
    <ligand>
        <name>S-adenosyl-L-methionine</name>
        <dbReference type="ChEBI" id="CHEBI:59789"/>
    </ligand>
</feature>
<evidence type="ECO:0000256" key="1">
    <source>
        <dbReference type="ARBA" id="ARBA00022490"/>
    </source>
</evidence>
<keyword evidence="2 6" id="KW-0698">rRNA processing</keyword>
<feature type="binding site" evidence="6">
    <location>
        <position position="77"/>
    </location>
    <ligand>
        <name>S-adenosyl-L-methionine</name>
        <dbReference type="ChEBI" id="CHEBI:59789"/>
    </ligand>
</feature>
<dbReference type="NCBIfam" id="TIGR00138">
    <property type="entry name" value="rsmG_gidB"/>
    <property type="match status" value="1"/>
</dbReference>
<comment type="caution">
    <text evidence="7">The sequence shown here is derived from an EMBL/GenBank/DDBJ whole genome shotgun (WGS) entry which is preliminary data.</text>
</comment>
<dbReference type="GO" id="GO:0032259">
    <property type="term" value="P:methylation"/>
    <property type="evidence" value="ECO:0007669"/>
    <property type="project" value="UniProtKB-KW"/>
</dbReference>
<keyword evidence="3 6" id="KW-0489">Methyltransferase</keyword>
<dbReference type="Pfam" id="PF02527">
    <property type="entry name" value="GidB"/>
    <property type="match status" value="1"/>
</dbReference>
<proteinExistence type="inferred from homology"/>
<dbReference type="RefSeq" id="WP_378936002.1">
    <property type="nucleotide sequence ID" value="NZ_JBHLVO010000016.1"/>
</dbReference>
<evidence type="ECO:0000256" key="4">
    <source>
        <dbReference type="ARBA" id="ARBA00022679"/>
    </source>
</evidence>
<gene>
    <name evidence="6 7" type="primary">rsmG</name>
    <name evidence="7" type="ORF">ACFFIX_16700</name>
</gene>
<dbReference type="GO" id="GO:0008168">
    <property type="term" value="F:methyltransferase activity"/>
    <property type="evidence" value="ECO:0007669"/>
    <property type="project" value="UniProtKB-KW"/>
</dbReference>